<comment type="caution">
    <text evidence="2">The sequence shown here is derived from an EMBL/GenBank/DDBJ whole genome shotgun (WGS) entry which is preliminary data.</text>
</comment>
<proteinExistence type="predicted"/>
<gene>
    <name evidence="2" type="ORF">LSH36_263g03025</name>
</gene>
<evidence type="ECO:0000256" key="1">
    <source>
        <dbReference type="SAM" id="MobiDB-lite"/>
    </source>
</evidence>
<reference evidence="2" key="1">
    <citation type="journal article" date="2023" name="Mol. Biol. Evol.">
        <title>Third-Generation Sequencing Reveals the Adaptive Role of the Epigenome in Three Deep-Sea Polychaetes.</title>
        <authorList>
            <person name="Perez M."/>
            <person name="Aroh O."/>
            <person name="Sun Y."/>
            <person name="Lan Y."/>
            <person name="Juniper S.K."/>
            <person name="Young C.R."/>
            <person name="Angers B."/>
            <person name="Qian P.Y."/>
        </authorList>
    </citation>
    <scope>NUCLEOTIDE SEQUENCE</scope>
    <source>
        <strain evidence="2">P08H-3</strain>
    </source>
</reference>
<keyword evidence="3" id="KW-1185">Reference proteome</keyword>
<dbReference type="AlphaFoldDB" id="A0AAD9JKF1"/>
<accession>A0AAD9JKF1</accession>
<dbReference type="EMBL" id="JAODUP010000263">
    <property type="protein sequence ID" value="KAK2154617.1"/>
    <property type="molecule type" value="Genomic_DNA"/>
</dbReference>
<feature type="region of interest" description="Disordered" evidence="1">
    <location>
        <begin position="1"/>
        <end position="22"/>
    </location>
</feature>
<protein>
    <submittedName>
        <fullName evidence="2">Uncharacterized protein</fullName>
    </submittedName>
</protein>
<sequence length="206" mass="24852">MALPRITSTPTQYRAPRRLSSSVSGSLSANVYQIYPPYLPPAPDIPTRVNPLQPPPPQTRTVSLETKDPHWQNQQRTARMRERDHFRYHNAWSKYYYGSKAEQEAYKSYTRTVLKQQMADKWSSKRNTFFDRFKESEDALNYDRQCWQEDARQMTQKYTAMKAFRDENKRMMDTARDDRRRQKTEIDRFDREQMRYNPINWSMSLK</sequence>
<organism evidence="2 3">
    <name type="scientific">Paralvinella palmiformis</name>
    <dbReference type="NCBI Taxonomy" id="53620"/>
    <lineage>
        <taxon>Eukaryota</taxon>
        <taxon>Metazoa</taxon>
        <taxon>Spiralia</taxon>
        <taxon>Lophotrochozoa</taxon>
        <taxon>Annelida</taxon>
        <taxon>Polychaeta</taxon>
        <taxon>Sedentaria</taxon>
        <taxon>Canalipalpata</taxon>
        <taxon>Terebellida</taxon>
        <taxon>Terebelliformia</taxon>
        <taxon>Alvinellidae</taxon>
        <taxon>Paralvinella</taxon>
    </lineage>
</organism>
<dbReference type="Proteomes" id="UP001208570">
    <property type="component" value="Unassembled WGS sequence"/>
</dbReference>
<evidence type="ECO:0000313" key="3">
    <source>
        <dbReference type="Proteomes" id="UP001208570"/>
    </source>
</evidence>
<evidence type="ECO:0000313" key="2">
    <source>
        <dbReference type="EMBL" id="KAK2154617.1"/>
    </source>
</evidence>
<feature type="compositionally biased region" description="Polar residues" evidence="1">
    <location>
        <begin position="1"/>
        <end position="12"/>
    </location>
</feature>
<feature type="region of interest" description="Disordered" evidence="1">
    <location>
        <begin position="43"/>
        <end position="80"/>
    </location>
</feature>
<name>A0AAD9JKF1_9ANNE</name>